<evidence type="ECO:0000313" key="3">
    <source>
        <dbReference type="Proteomes" id="UP000077266"/>
    </source>
</evidence>
<dbReference type="InParanoid" id="A0A165PUR9"/>
<keyword evidence="1" id="KW-0732">Signal</keyword>
<accession>A0A165PUR9</accession>
<keyword evidence="3" id="KW-1185">Reference proteome</keyword>
<name>A0A165PUR9_EXIGL</name>
<organism evidence="2 3">
    <name type="scientific">Exidia glandulosa HHB12029</name>
    <dbReference type="NCBI Taxonomy" id="1314781"/>
    <lineage>
        <taxon>Eukaryota</taxon>
        <taxon>Fungi</taxon>
        <taxon>Dikarya</taxon>
        <taxon>Basidiomycota</taxon>
        <taxon>Agaricomycotina</taxon>
        <taxon>Agaricomycetes</taxon>
        <taxon>Auriculariales</taxon>
        <taxon>Exidiaceae</taxon>
        <taxon>Exidia</taxon>
    </lineage>
</organism>
<dbReference type="EMBL" id="KV425887">
    <property type="protein sequence ID" value="KZW02693.1"/>
    <property type="molecule type" value="Genomic_DNA"/>
</dbReference>
<gene>
    <name evidence="2" type="ORF">EXIGLDRAFT_705296</name>
</gene>
<evidence type="ECO:0000256" key="1">
    <source>
        <dbReference type="SAM" id="SignalP"/>
    </source>
</evidence>
<sequence length="236" mass="25586">MRLALLIVLAWGFSVVLGQGLPGSQPSAVEIGRDLLLSDDLVQIIDMPIPVVALTTNQVSMTILMKNGLPLPMQITGLQGTAGLNGQTLATFAQQLDNFTIPALGGTATTPIIQPVTLNQGLDVQLALNITVLQILGIPILPFCNFPYMQLAAPTTYHLELCSRVEMQPAFELETVMTRGRGSSGKETSTCTVRDMENVSNIVFGRVYAVTLLEPRYLSGSVSGWPRWRIRMHPTP</sequence>
<feature type="signal peptide" evidence="1">
    <location>
        <begin position="1"/>
        <end position="18"/>
    </location>
</feature>
<dbReference type="AlphaFoldDB" id="A0A165PUR9"/>
<reference evidence="2 3" key="1">
    <citation type="journal article" date="2016" name="Mol. Biol. Evol.">
        <title>Comparative Genomics of Early-Diverging Mushroom-Forming Fungi Provides Insights into the Origins of Lignocellulose Decay Capabilities.</title>
        <authorList>
            <person name="Nagy L.G."/>
            <person name="Riley R."/>
            <person name="Tritt A."/>
            <person name="Adam C."/>
            <person name="Daum C."/>
            <person name="Floudas D."/>
            <person name="Sun H."/>
            <person name="Yadav J.S."/>
            <person name="Pangilinan J."/>
            <person name="Larsson K.H."/>
            <person name="Matsuura K."/>
            <person name="Barry K."/>
            <person name="Labutti K."/>
            <person name="Kuo R."/>
            <person name="Ohm R.A."/>
            <person name="Bhattacharya S.S."/>
            <person name="Shirouzu T."/>
            <person name="Yoshinaga Y."/>
            <person name="Martin F.M."/>
            <person name="Grigoriev I.V."/>
            <person name="Hibbett D.S."/>
        </authorList>
    </citation>
    <scope>NUCLEOTIDE SEQUENCE [LARGE SCALE GENOMIC DNA]</scope>
    <source>
        <strain evidence="2 3">HHB12029</strain>
    </source>
</reference>
<protein>
    <submittedName>
        <fullName evidence="2">Uncharacterized protein</fullName>
    </submittedName>
</protein>
<feature type="chain" id="PRO_5007864361" evidence="1">
    <location>
        <begin position="19"/>
        <end position="236"/>
    </location>
</feature>
<evidence type="ECO:0000313" key="2">
    <source>
        <dbReference type="EMBL" id="KZW02693.1"/>
    </source>
</evidence>
<dbReference type="Proteomes" id="UP000077266">
    <property type="component" value="Unassembled WGS sequence"/>
</dbReference>
<proteinExistence type="predicted"/>